<dbReference type="Pfam" id="PF12146">
    <property type="entry name" value="Hydrolase_4"/>
    <property type="match status" value="1"/>
</dbReference>
<name>A0A7W6D4F8_9HYPH</name>
<comment type="caution">
    <text evidence="2">The sequence shown here is derived from an EMBL/GenBank/DDBJ whole genome shotgun (WGS) entry which is preliminary data.</text>
</comment>
<dbReference type="EMBL" id="JACIEE010000003">
    <property type="protein sequence ID" value="MBB3976566.1"/>
    <property type="molecule type" value="Genomic_DNA"/>
</dbReference>
<evidence type="ECO:0000313" key="2">
    <source>
        <dbReference type="EMBL" id="MBB3976566.1"/>
    </source>
</evidence>
<dbReference type="InterPro" id="IPR022742">
    <property type="entry name" value="Hydrolase_4"/>
</dbReference>
<gene>
    <name evidence="2" type="ORF">GGQ64_001755</name>
</gene>
<dbReference type="AlphaFoldDB" id="A0A7W6D4F8"/>
<feature type="domain" description="Serine aminopeptidase S33" evidence="1">
    <location>
        <begin position="36"/>
        <end position="142"/>
    </location>
</feature>
<protein>
    <submittedName>
        <fullName evidence="2">Alpha-beta hydrolase superfamily lysophospholipase</fullName>
    </submittedName>
</protein>
<keyword evidence="2" id="KW-0378">Hydrolase</keyword>
<dbReference type="PANTHER" id="PTHR43265:SF1">
    <property type="entry name" value="ESTERASE ESTD"/>
    <property type="match status" value="1"/>
</dbReference>
<dbReference type="RefSeq" id="WP_183802183.1">
    <property type="nucleotide sequence ID" value="NZ_JACIEE010000003.1"/>
</dbReference>
<dbReference type="PANTHER" id="PTHR43265">
    <property type="entry name" value="ESTERASE ESTD"/>
    <property type="match status" value="1"/>
</dbReference>
<dbReference type="InterPro" id="IPR029058">
    <property type="entry name" value="AB_hydrolase_fold"/>
</dbReference>
<dbReference type="SUPFAM" id="SSF53474">
    <property type="entry name" value="alpha/beta-Hydrolases"/>
    <property type="match status" value="2"/>
</dbReference>
<proteinExistence type="predicted"/>
<organism evidence="2 3">
    <name type="scientific">Mycoplana azooxidifex</name>
    <dbReference type="NCBI Taxonomy" id="1636188"/>
    <lineage>
        <taxon>Bacteria</taxon>
        <taxon>Pseudomonadati</taxon>
        <taxon>Pseudomonadota</taxon>
        <taxon>Alphaproteobacteria</taxon>
        <taxon>Hyphomicrobiales</taxon>
        <taxon>Rhizobiaceae</taxon>
        <taxon>Mycoplana</taxon>
    </lineage>
</organism>
<keyword evidence="3" id="KW-1185">Reference proteome</keyword>
<dbReference type="Gene3D" id="3.40.50.1820">
    <property type="entry name" value="alpha/beta hydrolase"/>
    <property type="match status" value="2"/>
</dbReference>
<dbReference type="Proteomes" id="UP000574761">
    <property type="component" value="Unassembled WGS sequence"/>
</dbReference>
<evidence type="ECO:0000259" key="1">
    <source>
        <dbReference type="Pfam" id="PF12146"/>
    </source>
</evidence>
<dbReference type="GO" id="GO:0052689">
    <property type="term" value="F:carboxylic ester hydrolase activity"/>
    <property type="evidence" value="ECO:0007669"/>
    <property type="project" value="TreeGrafter"/>
</dbReference>
<accession>A0A7W6D4F8</accession>
<dbReference type="InterPro" id="IPR053145">
    <property type="entry name" value="AB_hydrolase_Est10"/>
</dbReference>
<reference evidence="2 3" key="1">
    <citation type="submission" date="2020-08" db="EMBL/GenBank/DDBJ databases">
        <title>Genomic Encyclopedia of Type Strains, Phase IV (KMG-IV): sequencing the most valuable type-strain genomes for metagenomic binning, comparative biology and taxonomic classification.</title>
        <authorList>
            <person name="Goeker M."/>
        </authorList>
    </citation>
    <scope>NUCLEOTIDE SEQUENCE [LARGE SCALE GENOMIC DNA]</scope>
    <source>
        <strain evidence="2 3">DSM 100211</strain>
    </source>
</reference>
<sequence>MGLFTPSMTGTTPSDCAVLFLSPWGFEEMCTRKLWRDLAERFAGLGVASLRFDYPGTGDSLDHMEFSGGLPVWEKATEAAATELRRLSGTTRLILVGHGLGATFSILFGRQLGAVEGMVLMAPVVSGRSYLRELSAWSKMVDDGLGLAEEQRLTGKTSIAGLVMPEDVAAAVRKINLQATDAAPAGSILMVHRPARDNEAALAARLEELGAIISRQPYLGYDELVSNPTIATQPEAVASRVTEWVGALAAAAGPASGPQSSPFPAVLKGDDFFEEPLRFGPNSRLSGVVCMPAGARRGASVILLGTAYDRHAGWARSTVDTARCLALQGIASLRFDAANVGDSPPVDGAAGQVLFSEGQRDDVRSAFDLMAERQLSPAVLAGRCSGAYLAFQSAIDEPRCSGVVAINPFTFVWDRDEGVDEALRYNPRSLGDYRKRALSLDTLRRLASGQINLGRAAVNIGKQLGRRAALMAPGLLGRLSKYGRLRHAVLSAFRALAERRTPVRLIYSGTDVGLERYHAYFGADGSGMTAFANVTVEIVPDADHNMSPPSAKALVQRRIVEAALAAD</sequence>
<evidence type="ECO:0000313" key="3">
    <source>
        <dbReference type="Proteomes" id="UP000574761"/>
    </source>
</evidence>